<protein>
    <submittedName>
        <fullName evidence="2">Uncharacterized protein</fullName>
    </submittedName>
</protein>
<gene>
    <name evidence="2" type="ORF">BHW43_08765</name>
</gene>
<organism evidence="2 3">
    <name type="scientific">Phascolarctobacterium succinatutens</name>
    <dbReference type="NCBI Taxonomy" id="626940"/>
    <lineage>
        <taxon>Bacteria</taxon>
        <taxon>Bacillati</taxon>
        <taxon>Bacillota</taxon>
        <taxon>Negativicutes</taxon>
        <taxon>Acidaminococcales</taxon>
        <taxon>Acidaminococcaceae</taxon>
        <taxon>Phascolarctobacterium</taxon>
    </lineage>
</organism>
<dbReference type="Proteomes" id="UP000186777">
    <property type="component" value="Unassembled WGS sequence"/>
</dbReference>
<evidence type="ECO:0000313" key="2">
    <source>
        <dbReference type="EMBL" id="OLA36719.1"/>
    </source>
</evidence>
<accession>A0A1Q6R2X1</accession>
<comment type="caution">
    <text evidence="2">The sequence shown here is derived from an EMBL/GenBank/DDBJ whole genome shotgun (WGS) entry which is preliminary data.</text>
</comment>
<reference evidence="2 3" key="1">
    <citation type="journal article" date="2016" name="Nat. Biotechnol.">
        <title>Measurement of bacterial replication rates in microbial communities.</title>
        <authorList>
            <person name="Brown C.T."/>
            <person name="Olm M.R."/>
            <person name="Thomas B.C."/>
            <person name="Banfield J.F."/>
        </authorList>
    </citation>
    <scope>NUCLEOTIDE SEQUENCE [LARGE SCALE GENOMIC DNA]</scope>
    <source>
        <strain evidence="2">46_33</strain>
    </source>
</reference>
<dbReference type="AlphaFoldDB" id="A0A1Q6R2X1"/>
<dbReference type="EMBL" id="MNTG01000041">
    <property type="protein sequence ID" value="OLA36719.1"/>
    <property type="molecule type" value="Genomic_DNA"/>
</dbReference>
<dbReference type="RefSeq" id="WP_303680256.1">
    <property type="nucleotide sequence ID" value="NZ_MNTG01000041.1"/>
</dbReference>
<proteinExistence type="predicted"/>
<feature type="region of interest" description="Disordered" evidence="1">
    <location>
        <begin position="60"/>
        <end position="84"/>
    </location>
</feature>
<sequence>MSFGAYGMKMQVPTNTDIPMTNDLWFNIGSVLGRYLGSRYEERGAKKNDAALRAKLDEMTGRGQPQGDSAQPQQGAVGPLTQVSVGGNTIESPLAVNNSGDSQQGAIGPSVGKFAPLATTVGGQQLQAANLATPQESESIVGYKPNQQGAVGLTQTVPRDLAAEKADYVAAKYANSANPEGDAQQVETMSQMIQQNLAKARLNKVPLTDGDAIKNELRKVLVENGTPSWQIDSALKRIQPDVDETVKEARKTVYDGMFEHFLGAIQAKNYTLAQMIGSRMAEYNPDGAKIAMAGLPTMQSEYNNEVTDKRLDKQHLYKKEDMKFASDLIWNATKNAKILEHNLAFNDFVKKNAFQIKAVADAYQIPLNEAAKIVYGGKKGTNANGGPTTQQIETAKWLVKDEADWNEKYPDKPYPYKDKVRAARNLLGSVVTGGEQSRSVPQNINDYDEVQDWLTQLKAAAGGEWSDAQLAQLARKMLGQNSGYLEQALKDRGWI</sequence>
<name>A0A1Q6R2X1_9FIRM</name>
<evidence type="ECO:0000313" key="3">
    <source>
        <dbReference type="Proteomes" id="UP000186777"/>
    </source>
</evidence>
<dbReference type="STRING" id="626940.BHW43_08765"/>
<evidence type="ECO:0000256" key="1">
    <source>
        <dbReference type="SAM" id="MobiDB-lite"/>
    </source>
</evidence>